<evidence type="ECO:0000313" key="6">
    <source>
        <dbReference type="Proteomes" id="UP000293671"/>
    </source>
</evidence>
<dbReference type="Pfam" id="PF02563">
    <property type="entry name" value="Poly_export"/>
    <property type="match status" value="1"/>
</dbReference>
<dbReference type="EMBL" id="SHKP01000005">
    <property type="protein sequence ID" value="RZU00772.1"/>
    <property type="molecule type" value="Genomic_DNA"/>
</dbReference>
<keyword evidence="6" id="KW-1185">Reference proteome</keyword>
<proteinExistence type="predicted"/>
<evidence type="ECO:0000259" key="4">
    <source>
        <dbReference type="Pfam" id="PF10531"/>
    </source>
</evidence>
<sequence>MTAPSIQDRVATNTVARCMLRSLCALAIGVALVACGTTSTYPPAPKLVDQPNPRYKIGPLDTLNIVVWRHPELSTTVTVRPDGYASMPLVEDIQAAGRSPAELSRDVEAQLAKLIREPVVSIIVGGFQGVYSDQIRIVGEAAKPQSVPYRQNMTILDVLIQVGGLTDFADGNKAVLVRGSEGGKQYTIRLADLLRRGDISANAAVLPGDIVIIPQGWF</sequence>
<dbReference type="PANTHER" id="PTHR33619">
    <property type="entry name" value="POLYSACCHARIDE EXPORT PROTEIN GFCE-RELATED"/>
    <property type="match status" value="1"/>
</dbReference>
<dbReference type="GO" id="GO:0015159">
    <property type="term" value="F:polysaccharide transmembrane transporter activity"/>
    <property type="evidence" value="ECO:0007669"/>
    <property type="project" value="InterPro"/>
</dbReference>
<gene>
    <name evidence="5" type="ORF">EV670_1484</name>
</gene>
<protein>
    <submittedName>
        <fullName evidence="5">Polysaccharide export outer membrane protein</fullName>
    </submittedName>
</protein>
<dbReference type="InterPro" id="IPR003715">
    <property type="entry name" value="Poly_export_N"/>
</dbReference>
<organism evidence="5 6">
    <name type="scientific">Rivibacter subsaxonicus</name>
    <dbReference type="NCBI Taxonomy" id="457575"/>
    <lineage>
        <taxon>Bacteria</taxon>
        <taxon>Pseudomonadati</taxon>
        <taxon>Pseudomonadota</taxon>
        <taxon>Betaproteobacteria</taxon>
        <taxon>Burkholderiales</taxon>
        <taxon>Rivibacter</taxon>
    </lineage>
</organism>
<feature type="domain" description="Soluble ligand binding" evidence="4">
    <location>
        <begin position="135"/>
        <end position="188"/>
    </location>
</feature>
<evidence type="ECO:0000256" key="1">
    <source>
        <dbReference type="ARBA" id="ARBA00022729"/>
    </source>
</evidence>
<reference evidence="5 6" key="1">
    <citation type="submission" date="2019-02" db="EMBL/GenBank/DDBJ databases">
        <title>Genomic Encyclopedia of Type Strains, Phase IV (KMG-IV): sequencing the most valuable type-strain genomes for metagenomic binning, comparative biology and taxonomic classification.</title>
        <authorList>
            <person name="Goeker M."/>
        </authorList>
    </citation>
    <scope>NUCLEOTIDE SEQUENCE [LARGE SCALE GENOMIC DNA]</scope>
    <source>
        <strain evidence="5 6">DSM 19570</strain>
    </source>
</reference>
<dbReference type="Gene3D" id="3.10.560.10">
    <property type="entry name" value="Outer membrane lipoprotein wza domain like"/>
    <property type="match status" value="1"/>
</dbReference>
<dbReference type="PANTHER" id="PTHR33619:SF3">
    <property type="entry name" value="POLYSACCHARIDE EXPORT PROTEIN GFCE-RELATED"/>
    <property type="match status" value="1"/>
</dbReference>
<dbReference type="Pfam" id="PF10531">
    <property type="entry name" value="SLBB"/>
    <property type="match status" value="1"/>
</dbReference>
<dbReference type="Gene3D" id="3.30.1950.10">
    <property type="entry name" value="wza like domain"/>
    <property type="match status" value="1"/>
</dbReference>
<accession>A0A4Q7VVR2</accession>
<dbReference type="InterPro" id="IPR019554">
    <property type="entry name" value="Soluble_ligand-bd"/>
</dbReference>
<feature type="signal peptide" evidence="2">
    <location>
        <begin position="1"/>
        <end position="27"/>
    </location>
</feature>
<dbReference type="InterPro" id="IPR017477">
    <property type="entry name" value="PEP-CTERM_polysacc_export"/>
</dbReference>
<dbReference type="InterPro" id="IPR049712">
    <property type="entry name" value="Poly_export"/>
</dbReference>
<comment type="caution">
    <text evidence="5">The sequence shown here is derived from an EMBL/GenBank/DDBJ whole genome shotgun (WGS) entry which is preliminary data.</text>
</comment>
<dbReference type="Proteomes" id="UP000293671">
    <property type="component" value="Unassembled WGS sequence"/>
</dbReference>
<keyword evidence="1 2" id="KW-0732">Signal</keyword>
<feature type="chain" id="PRO_5020337547" evidence="2">
    <location>
        <begin position="28"/>
        <end position="218"/>
    </location>
</feature>
<name>A0A4Q7VVR2_9BURK</name>
<dbReference type="NCBIfam" id="TIGR03027">
    <property type="entry name" value="pepcterm_export"/>
    <property type="match status" value="1"/>
</dbReference>
<evidence type="ECO:0000313" key="5">
    <source>
        <dbReference type="EMBL" id="RZU00772.1"/>
    </source>
</evidence>
<evidence type="ECO:0000256" key="2">
    <source>
        <dbReference type="SAM" id="SignalP"/>
    </source>
</evidence>
<evidence type="ECO:0000259" key="3">
    <source>
        <dbReference type="Pfam" id="PF02563"/>
    </source>
</evidence>
<feature type="domain" description="Polysaccharide export protein N-terminal" evidence="3">
    <location>
        <begin position="50"/>
        <end position="124"/>
    </location>
</feature>
<dbReference type="AlphaFoldDB" id="A0A4Q7VVR2"/>